<reference evidence="2" key="4">
    <citation type="journal article" date="2001" name="Nature">
        <title>Functional annotation of a full-length mouse cDNA collection.</title>
        <authorList>
            <consortium name="The RIKEN Genome Exploration Research Group Phase II Team and the FANTOM Consortium"/>
        </authorList>
    </citation>
    <scope>NUCLEOTIDE SEQUENCE</scope>
    <source>
        <strain evidence="2">C57BL/6J</strain>
        <tissue evidence="2">Spinal ganglion</tissue>
    </source>
</reference>
<evidence type="ECO:0000313" key="2">
    <source>
        <dbReference type="EMBL" id="BAE24903.1"/>
    </source>
</evidence>
<reference evidence="2" key="5">
    <citation type="journal article" date="2002" name="Nature">
        <title>Analysis of the mouse transcriptome based on functional annotation of 60,770 full-length cDNAs.</title>
        <authorList>
            <consortium name="The FANTOM Consortium and the RIKEN Genome Exploration Research Group Phase I and II Team"/>
        </authorList>
    </citation>
    <scope>NUCLEOTIDE SEQUENCE</scope>
    <source>
        <strain evidence="2">C57BL/6J</strain>
        <tissue evidence="2">Spinal ganglion</tissue>
    </source>
</reference>
<feature type="transmembrane region" description="Helical" evidence="1">
    <location>
        <begin position="65"/>
        <end position="84"/>
    </location>
</feature>
<reference evidence="2" key="1">
    <citation type="journal article" date="1999" name="Methods Enzymol.">
        <title>High-efficiency full-length cDNA cloning.</title>
        <authorList>
            <person name="Carninci P."/>
            <person name="Hayashizaki Y."/>
        </authorList>
    </citation>
    <scope>NUCLEOTIDE SEQUENCE</scope>
    <source>
        <strain evidence="2">C57BL/6J</strain>
        <tissue evidence="2">Spinal ganglion</tissue>
    </source>
</reference>
<reference evidence="2" key="2">
    <citation type="journal article" date="2000" name="Genome Res.">
        <title>Normalization and subtraction of cap-trapper-selected cDNAs to prepare full-length cDNA libraries for rapid discovery of new genes.</title>
        <authorList>
            <person name="Carninci P."/>
            <person name="Shibata Y."/>
            <person name="Hayatsu N."/>
            <person name="Sugahara Y."/>
            <person name="Shibata K."/>
            <person name="Itoh M."/>
            <person name="Konno H."/>
            <person name="Okazaki Y."/>
            <person name="Muramatsu M."/>
            <person name="Hayashizaki Y."/>
        </authorList>
    </citation>
    <scope>NUCLEOTIDE SEQUENCE</scope>
    <source>
        <strain evidence="2">C57BL/6J</strain>
        <tissue evidence="2">Spinal ganglion</tissue>
    </source>
</reference>
<reference evidence="2" key="7">
    <citation type="journal article" date="2005" name="Science">
        <title>The Transcriptional Landscape of the Mammalian Genome.</title>
        <authorList>
            <consortium name="The FANTOM Consortium"/>
            <consortium name="Riken Genome Exploration Research Group and Genome Science Group (Genome Network Project Core Group)"/>
        </authorList>
    </citation>
    <scope>NUCLEOTIDE SEQUENCE</scope>
    <source>
        <strain evidence="2">C57BL/6J</strain>
        <tissue evidence="2">Spinal ganglion</tissue>
    </source>
</reference>
<dbReference type="MGI" id="MGI:5012039">
    <property type="gene designation" value="Gm19854"/>
</dbReference>
<reference evidence="2" key="6">
    <citation type="submission" date="2004-03" db="EMBL/GenBank/DDBJ databases">
        <authorList>
            <person name="Arakawa T."/>
            <person name="Carninci P."/>
            <person name="Fukuda S."/>
            <person name="Hashizume W."/>
            <person name="Hayashida K."/>
            <person name="Hori F."/>
            <person name="Iida J."/>
            <person name="Imamura K."/>
            <person name="Imotani K."/>
            <person name="Itoh M."/>
            <person name="Kanagawa S."/>
            <person name="Kawai J."/>
            <person name="Kojima M."/>
            <person name="Konno H."/>
            <person name="Murata M."/>
            <person name="Nakamura M."/>
            <person name="Ninomiya N."/>
            <person name="Nishiyori H."/>
            <person name="Nomura K."/>
            <person name="Ohno M."/>
            <person name="Sakazume N."/>
            <person name="Sano H."/>
            <person name="Sasaki D."/>
            <person name="Shibata K."/>
            <person name="Shiraki T."/>
            <person name="Tagami M."/>
            <person name="Tagami Y."/>
            <person name="Waki K."/>
            <person name="Watahiki A."/>
            <person name="Muramatsu M."/>
            <person name="Hayashizaki Y."/>
        </authorList>
    </citation>
    <scope>NUCLEOTIDE SEQUENCE</scope>
    <source>
        <strain evidence="2">C57BL/6J</strain>
        <tissue evidence="2">Spinal ganglion</tissue>
    </source>
</reference>
<reference evidence="2" key="3">
    <citation type="journal article" date="2000" name="Genome Res.">
        <title>RIKEN integrated sequence analysis (RISA) system--384-format sequencing pipeline with 384 multicapillary sequencer.</title>
        <authorList>
            <person name="Shibata K."/>
            <person name="Itoh M."/>
            <person name="Aizawa K."/>
            <person name="Nagaoka S."/>
            <person name="Sasaki N."/>
            <person name="Carninci P."/>
            <person name="Konno H."/>
            <person name="Akiyama J."/>
            <person name="Nishi K."/>
            <person name="Kitsunai T."/>
            <person name="Tashiro H."/>
            <person name="Itoh M."/>
            <person name="Sumi N."/>
            <person name="Ishii Y."/>
            <person name="Nakamura S."/>
            <person name="Hazama M."/>
            <person name="Nishine T."/>
            <person name="Harada A."/>
            <person name="Yamamoto R."/>
            <person name="Matsumoto H."/>
            <person name="Sakaguchi S."/>
            <person name="Ikegami T."/>
            <person name="Kashiwagi K."/>
            <person name="Fujiwake S."/>
            <person name="Inoue K."/>
            <person name="Togawa Y."/>
            <person name="Izawa M."/>
            <person name="Ohara E."/>
            <person name="Watahiki M."/>
            <person name="Yoneda Y."/>
            <person name="Ishikawa T."/>
            <person name="Ozawa K."/>
            <person name="Tanaka T."/>
            <person name="Matsuura S."/>
            <person name="Kawai J."/>
            <person name="Okazaki Y."/>
            <person name="Muramatsu M."/>
            <person name="Inoue Y."/>
            <person name="Kira A."/>
            <person name="Hayashizaki Y."/>
        </authorList>
    </citation>
    <scope>NUCLEOTIDE SEQUENCE</scope>
    <source>
        <strain evidence="2">C57BL/6J</strain>
        <tissue evidence="2">Spinal ganglion</tissue>
    </source>
</reference>
<keyword evidence="1" id="KW-0472">Membrane</keyword>
<evidence type="ECO:0000313" key="3">
    <source>
        <dbReference type="MGI" id="MGI:5012039"/>
    </source>
</evidence>
<name>Q3UQY5_MOUSE</name>
<reference evidence="2" key="8">
    <citation type="journal article" date="2005" name="Science">
        <title>Antisense Transcription in the Mammalian Transcriptome.</title>
        <authorList>
            <consortium name="RIKEN Genome Exploration Research Group and Genome Science Group (Genome Network Project Core Group) and the FANTOM Consortium"/>
        </authorList>
    </citation>
    <scope>NUCLEOTIDE SEQUENCE</scope>
    <source>
        <strain evidence="2">C57BL/6J</strain>
        <tissue evidence="2">Spinal ganglion</tissue>
    </source>
</reference>
<organism evidence="2">
    <name type="scientific">Mus musculus</name>
    <name type="common">Mouse</name>
    <dbReference type="NCBI Taxonomy" id="10090"/>
    <lineage>
        <taxon>Eukaryota</taxon>
        <taxon>Metazoa</taxon>
        <taxon>Chordata</taxon>
        <taxon>Craniata</taxon>
        <taxon>Vertebrata</taxon>
        <taxon>Euteleostomi</taxon>
        <taxon>Mammalia</taxon>
        <taxon>Eutheria</taxon>
        <taxon>Euarchontoglires</taxon>
        <taxon>Glires</taxon>
        <taxon>Rodentia</taxon>
        <taxon>Myomorpha</taxon>
        <taxon>Muroidea</taxon>
        <taxon>Muridae</taxon>
        <taxon>Murinae</taxon>
        <taxon>Mus</taxon>
        <taxon>Mus</taxon>
    </lineage>
</organism>
<accession>Q3UQY5</accession>
<protein>
    <submittedName>
        <fullName evidence="2">Uncharacterized protein</fullName>
    </submittedName>
</protein>
<proteinExistence type="evidence at transcript level"/>
<sequence length="145" mass="17001">MSWLPGWFHSSLTHALQNREFKKTVFLWISCLSQSSRSPVRGLTGVCADVLFPCFEQNLEKFGTVYTVLAVSVFSPRPVSFLLAQRTRWLRRYQIGWWVFTLHWKDRILLHSLLPSSVPYLVSSSQSPRMTLLLCRNSWREAWTH</sequence>
<evidence type="ECO:0000256" key="1">
    <source>
        <dbReference type="SAM" id="Phobius"/>
    </source>
</evidence>
<keyword evidence="1" id="KW-0812">Transmembrane</keyword>
<dbReference type="EMBL" id="AK141971">
    <property type="protein sequence ID" value="BAE24903.1"/>
    <property type="molecule type" value="mRNA"/>
</dbReference>
<dbReference type="AGR" id="MGI:5012039"/>
<dbReference type="AlphaFoldDB" id="Q3UQY5"/>
<gene>
    <name evidence="3" type="primary">Gm19854</name>
</gene>
<keyword evidence="1" id="KW-1133">Transmembrane helix</keyword>